<reference evidence="1 2" key="2">
    <citation type="journal article" date="2017" name="Syst. Appl. Microbiol.">
        <title>Soybeans inoculated with root zone soils of Canadian native legumes harbour diverse and novel Bradyrhizobium spp. that possess agricultural potential.</title>
        <authorList>
            <person name="Bromfield E.S.P."/>
            <person name="Cloutier S."/>
            <person name="Tambong J.T."/>
            <person name="Tran Thi T.V."/>
        </authorList>
    </citation>
    <scope>NUCLEOTIDE SEQUENCE [LARGE SCALE GENOMIC DNA]</scope>
    <source>
        <strain evidence="1 2">OO99</strain>
    </source>
</reference>
<dbReference type="OrthoDB" id="8248075at2"/>
<dbReference type="EMBL" id="CP029425">
    <property type="protein sequence ID" value="AWL98509.1"/>
    <property type="molecule type" value="Genomic_DNA"/>
</dbReference>
<proteinExistence type="predicted"/>
<protein>
    <submittedName>
        <fullName evidence="1">Uncharacterized protein</fullName>
    </submittedName>
</protein>
<reference evidence="1 2" key="1">
    <citation type="journal article" date="2014" name="Int. J. Syst. Evol. Microbiol.">
        <title>Bradyrhizobium ottawaense sp. nov., a symbiotic nitrogen fixing bacterium from root nodules of soybeans in Canada.</title>
        <authorList>
            <person name="Yu X."/>
            <person name="Cloutier S."/>
            <person name="Tambong J.T."/>
            <person name="Bromfield E.S."/>
        </authorList>
    </citation>
    <scope>NUCLEOTIDE SEQUENCE [LARGE SCALE GENOMIC DNA]</scope>
    <source>
        <strain evidence="1 2">OO99</strain>
    </source>
</reference>
<dbReference type="KEGG" id="bot:CIT37_37900"/>
<name>A0A2U8PLB0_9BRAD</name>
<evidence type="ECO:0000313" key="1">
    <source>
        <dbReference type="EMBL" id="AWL98509.1"/>
    </source>
</evidence>
<sequence length="107" mass="11677">MVRRTVPVQVRGTSICGRMKPVISSIEIENRIIVAKYQRLMVGAKVVLVEKASGRQLSETITRVASPVPVGALRIRLPDAVKPGTYFLRAFNGHGEDAAQSTDFEIG</sequence>
<dbReference type="Proteomes" id="UP000215703">
    <property type="component" value="Chromosome"/>
</dbReference>
<evidence type="ECO:0000313" key="2">
    <source>
        <dbReference type="Proteomes" id="UP000215703"/>
    </source>
</evidence>
<dbReference type="AlphaFoldDB" id="A0A2U8PLB0"/>
<accession>A0A2U8PLB0</accession>
<organism evidence="1 2">
    <name type="scientific">Bradyrhizobium ottawaense</name>
    <dbReference type="NCBI Taxonomy" id="931866"/>
    <lineage>
        <taxon>Bacteria</taxon>
        <taxon>Pseudomonadati</taxon>
        <taxon>Pseudomonadota</taxon>
        <taxon>Alphaproteobacteria</taxon>
        <taxon>Hyphomicrobiales</taxon>
        <taxon>Nitrobacteraceae</taxon>
        <taxon>Bradyrhizobium</taxon>
    </lineage>
</organism>
<gene>
    <name evidence="1" type="ORF">CIT37_37900</name>
</gene>